<dbReference type="InterPro" id="IPR051218">
    <property type="entry name" value="Sec_MonoDiacylglyc_Lipase"/>
</dbReference>
<evidence type="ECO:0000313" key="3">
    <source>
        <dbReference type="Proteomes" id="UP000501130"/>
    </source>
</evidence>
<keyword evidence="3" id="KW-1185">Reference proteome</keyword>
<dbReference type="EMBL" id="CP053084">
    <property type="protein sequence ID" value="QJR30894.1"/>
    <property type="molecule type" value="Genomic_DNA"/>
</dbReference>
<dbReference type="CDD" id="cd00519">
    <property type="entry name" value="Lipase_3"/>
    <property type="match status" value="1"/>
</dbReference>
<dbReference type="SUPFAM" id="SSF53474">
    <property type="entry name" value="alpha/beta-Hydrolases"/>
    <property type="match status" value="1"/>
</dbReference>
<gene>
    <name evidence="2" type="ORF">HKT17_14870</name>
</gene>
<organism evidence="2 3">
    <name type="scientific">Limnobacter profundi</name>
    <dbReference type="NCBI Taxonomy" id="2732163"/>
    <lineage>
        <taxon>Bacteria</taxon>
        <taxon>Pseudomonadati</taxon>
        <taxon>Pseudomonadota</taxon>
        <taxon>Betaproteobacteria</taxon>
        <taxon>Burkholderiales</taxon>
        <taxon>Burkholderiaceae</taxon>
        <taxon>Limnobacter</taxon>
    </lineage>
</organism>
<dbReference type="PANTHER" id="PTHR45856:SF24">
    <property type="entry name" value="FUNGAL LIPASE-LIKE DOMAIN-CONTAINING PROTEIN"/>
    <property type="match status" value="1"/>
</dbReference>
<sequence length="410" mass="44423">MSQHNQLLLPPSLVHSLSDVVYRADFLFRDTRKMNPTASVASVRNMAAARLGKELLDIDEVYGKHVTMISGRSGLFNIDLLSGFGFVAHGTGSRANELVLVTRGTNFQYNKFDLATNANIGYGIGPRGNVFHRGFLKTFKSYQSQLVSFVSQSGAKRPSTIHCMGHSLGGALANLNACMLRDAGFNVCLYTIGAPRVGIVSYAQDITKQIAPGQIRRIANPCDPVPMVPLFPYMHASRGSSELLIRHGEKVGIDAHLLHSGYSKMAYSSSWSDFSPMPHGLSQYTDLSREFAKLGGGGMFNAKLLDLVGKLTEQVLRSMGYAYLVTVQGGLSLAVTAADLLSEVLVKAANASKLLAEDVFTIVNSMLDFLGRAPISGTALTIQTLHWILDQFSTEMAGRAQQAMLKAQRG</sequence>
<name>A0ABX6NB61_9BURK</name>
<dbReference type="Proteomes" id="UP000501130">
    <property type="component" value="Chromosome"/>
</dbReference>
<dbReference type="InterPro" id="IPR029058">
    <property type="entry name" value="AB_hydrolase_fold"/>
</dbReference>
<feature type="domain" description="Fungal lipase-type" evidence="1">
    <location>
        <begin position="100"/>
        <end position="230"/>
    </location>
</feature>
<reference evidence="2 3" key="1">
    <citation type="submission" date="2020-05" db="EMBL/GenBank/DDBJ databases">
        <title>Compete genome of Limnobacter sp. SAORIC-580.</title>
        <authorList>
            <person name="Song J."/>
            <person name="Cho J.-C."/>
        </authorList>
    </citation>
    <scope>NUCLEOTIDE SEQUENCE [LARGE SCALE GENOMIC DNA]</scope>
    <source>
        <strain evidence="2 3">SAORIC-580</strain>
    </source>
</reference>
<proteinExistence type="predicted"/>
<dbReference type="PANTHER" id="PTHR45856">
    <property type="entry name" value="ALPHA/BETA-HYDROLASES SUPERFAMILY PROTEIN"/>
    <property type="match status" value="1"/>
</dbReference>
<protein>
    <submittedName>
        <fullName evidence="2">Lipase family protein</fullName>
    </submittedName>
</protein>
<evidence type="ECO:0000313" key="2">
    <source>
        <dbReference type="EMBL" id="QJR30894.1"/>
    </source>
</evidence>
<dbReference type="Pfam" id="PF01764">
    <property type="entry name" value="Lipase_3"/>
    <property type="match status" value="1"/>
</dbReference>
<evidence type="ECO:0000259" key="1">
    <source>
        <dbReference type="Pfam" id="PF01764"/>
    </source>
</evidence>
<dbReference type="Gene3D" id="3.40.50.1820">
    <property type="entry name" value="alpha/beta hydrolase"/>
    <property type="match status" value="1"/>
</dbReference>
<accession>A0ABX6NB61</accession>
<dbReference type="InterPro" id="IPR002921">
    <property type="entry name" value="Fungal_lipase-type"/>
</dbReference>